<feature type="DNA-binding region" description="OmpR/PhoB-type" evidence="3">
    <location>
        <begin position="1"/>
        <end position="96"/>
    </location>
</feature>
<keyword evidence="4" id="KW-1133">Transmembrane helix</keyword>
<dbReference type="CDD" id="cd00383">
    <property type="entry name" value="trans_reg_C"/>
    <property type="match status" value="1"/>
</dbReference>
<evidence type="ECO:0000256" key="1">
    <source>
        <dbReference type="ARBA" id="ARBA00009820"/>
    </source>
</evidence>
<dbReference type="OrthoDB" id="9782895at2"/>
<dbReference type="Proteomes" id="UP000198862">
    <property type="component" value="Unassembled WGS sequence"/>
</dbReference>
<dbReference type="InterPro" id="IPR016032">
    <property type="entry name" value="Sig_transdc_resp-reg_C-effctor"/>
</dbReference>
<dbReference type="InterPro" id="IPR036388">
    <property type="entry name" value="WH-like_DNA-bd_sf"/>
</dbReference>
<protein>
    <submittedName>
        <fullName evidence="6">DNA-binding winged helix-turn-helix (WHTH) domain-containing protein</fullName>
    </submittedName>
</protein>
<reference evidence="6 7" key="1">
    <citation type="submission" date="2016-10" db="EMBL/GenBank/DDBJ databases">
        <authorList>
            <person name="de Groot N.N."/>
        </authorList>
    </citation>
    <scope>NUCLEOTIDE SEQUENCE [LARGE SCALE GENOMIC DNA]</scope>
    <source>
        <strain evidence="6 7">DSM 6059</strain>
    </source>
</reference>
<dbReference type="SUPFAM" id="SSF46894">
    <property type="entry name" value="C-terminal effector domain of the bipartite response regulators"/>
    <property type="match status" value="1"/>
</dbReference>
<dbReference type="GO" id="GO:0006355">
    <property type="term" value="P:regulation of DNA-templated transcription"/>
    <property type="evidence" value="ECO:0007669"/>
    <property type="project" value="InterPro"/>
</dbReference>
<organism evidence="6 7">
    <name type="scientific">Pseudoalteromonas denitrificans DSM 6059</name>
    <dbReference type="NCBI Taxonomy" id="1123010"/>
    <lineage>
        <taxon>Bacteria</taxon>
        <taxon>Pseudomonadati</taxon>
        <taxon>Pseudomonadota</taxon>
        <taxon>Gammaproteobacteria</taxon>
        <taxon>Alteromonadales</taxon>
        <taxon>Pseudoalteromonadaceae</taxon>
        <taxon>Pseudoalteromonas</taxon>
    </lineage>
</organism>
<accession>A0A1I1NB13</accession>
<dbReference type="PROSITE" id="PS51755">
    <property type="entry name" value="OMPR_PHOB"/>
    <property type="match status" value="1"/>
</dbReference>
<dbReference type="SMART" id="SM00862">
    <property type="entry name" value="Trans_reg_C"/>
    <property type="match status" value="1"/>
</dbReference>
<evidence type="ECO:0000259" key="5">
    <source>
        <dbReference type="PROSITE" id="PS51755"/>
    </source>
</evidence>
<evidence type="ECO:0000256" key="4">
    <source>
        <dbReference type="SAM" id="Phobius"/>
    </source>
</evidence>
<feature type="transmembrane region" description="Helical" evidence="4">
    <location>
        <begin position="118"/>
        <end position="135"/>
    </location>
</feature>
<proteinExistence type="inferred from homology"/>
<dbReference type="Gene3D" id="2.120.10.30">
    <property type="entry name" value="TolB, C-terminal domain"/>
    <property type="match status" value="2"/>
</dbReference>
<dbReference type="Pfam" id="PF07676">
    <property type="entry name" value="PD40"/>
    <property type="match status" value="1"/>
</dbReference>
<feature type="domain" description="OmpR/PhoB-type" evidence="5">
    <location>
        <begin position="1"/>
        <end position="96"/>
    </location>
</feature>
<dbReference type="STRING" id="1123010.SAMN02745724_03015"/>
<dbReference type="AlphaFoldDB" id="A0A1I1NB13"/>
<keyword evidence="4" id="KW-0812">Transmembrane</keyword>
<keyword evidence="4" id="KW-0472">Membrane</keyword>
<dbReference type="GO" id="GO:0000160">
    <property type="term" value="P:phosphorelay signal transduction system"/>
    <property type="evidence" value="ECO:0007669"/>
    <property type="project" value="InterPro"/>
</dbReference>
<dbReference type="GO" id="GO:0003677">
    <property type="term" value="F:DNA binding"/>
    <property type="evidence" value="ECO:0007669"/>
    <property type="project" value="UniProtKB-UniRule"/>
</dbReference>
<name>A0A1I1NB13_9GAMM</name>
<dbReference type="InterPro" id="IPR011042">
    <property type="entry name" value="6-blade_b-propeller_TolB-like"/>
</dbReference>
<comment type="similarity">
    <text evidence="1">Belongs to the TolB family.</text>
</comment>
<keyword evidence="2 3" id="KW-0238">DNA-binding</keyword>
<evidence type="ECO:0000313" key="7">
    <source>
        <dbReference type="Proteomes" id="UP000198862"/>
    </source>
</evidence>
<evidence type="ECO:0000256" key="3">
    <source>
        <dbReference type="PROSITE-ProRule" id="PRU01091"/>
    </source>
</evidence>
<dbReference type="RefSeq" id="WP_091985786.1">
    <property type="nucleotide sequence ID" value="NZ_FOLO01000024.1"/>
</dbReference>
<dbReference type="InterPro" id="IPR011659">
    <property type="entry name" value="WD40"/>
</dbReference>
<evidence type="ECO:0000256" key="2">
    <source>
        <dbReference type="ARBA" id="ARBA00023125"/>
    </source>
</evidence>
<dbReference type="SUPFAM" id="SSF82171">
    <property type="entry name" value="DPP6 N-terminal domain-like"/>
    <property type="match status" value="2"/>
</dbReference>
<dbReference type="EMBL" id="FOLO01000024">
    <property type="protein sequence ID" value="SFC94829.1"/>
    <property type="molecule type" value="Genomic_DNA"/>
</dbReference>
<evidence type="ECO:0000313" key="6">
    <source>
        <dbReference type="EMBL" id="SFC94829.1"/>
    </source>
</evidence>
<gene>
    <name evidence="6" type="ORF">SAMN02745724_03015</name>
</gene>
<dbReference type="Gene3D" id="1.10.10.10">
    <property type="entry name" value="Winged helix-like DNA-binding domain superfamily/Winged helix DNA-binding domain"/>
    <property type="match status" value="1"/>
</dbReference>
<sequence>MTVGAWQIDPLSLRFIKDDKSIKVQPKVMELLLYLAQFPEQVILREELIKNVWPEVSATDDTLNNMVGKLRKVLIADSQCQSYIETVPKKGYCLRAEVVKTAKKEKQKIQPKSFKKPLILGFTVAIIAVFLFFMSQKVFIHSLPSSTIDLDKPLETLSITSHQALEIFPEISPNNKHIAFIRAPEGLQSNQLIIKDIDSGNERILNDIAGLYGNPVWSGNSENIAYIHMSGSTCTVRLVNMQGGPSRLLSSCSGELIRTMRKSLTWDKDTNSVIFTKNQETKKALALFKVDIVSGQALKLTNPPENMIGDANPSVSPNGKLIAFTRTNESGVDKIMVLNIVTNIETEFATKSQNLLGIDWLDNDSVIYISDASSRSELVLLNVTDGSEALSRISGRSMLHPSFNTASRQLIFSELQSNANIVISKRLNENHSEKLIELKSSKFEREVVFSDDGQFIVYTRLLANGSELWLYDLTTKEQKRLVKPDNAFFKSIAISPDNTKIVLNAITEKNSSIQIYDIERQHFFNLETVDIKNPQSPSWLADSKRVLFTSKKSELWLIWQTSVNDSNPTLITQQGGNIVVESDDGKNVYFSRQGEVGLWQLSLIDTQATPVKMTQKITEEFQTWKMKNGIFYFLKRQSIPSKHIYVYTPENDEIKLYYQSSGAFNYFDINHDLVASAQLKQFSADIFVMQF</sequence>
<dbReference type="InterPro" id="IPR001867">
    <property type="entry name" value="OmpR/PhoB-type_DNA-bd"/>
</dbReference>
<dbReference type="Pfam" id="PF00486">
    <property type="entry name" value="Trans_reg_C"/>
    <property type="match status" value="1"/>
</dbReference>
<keyword evidence="7" id="KW-1185">Reference proteome</keyword>
<dbReference type="PANTHER" id="PTHR36842">
    <property type="entry name" value="PROTEIN TOLB HOMOLOG"/>
    <property type="match status" value="1"/>
</dbReference>